<organism evidence="2 3">
    <name type="scientific">Solanum commersonii</name>
    <name type="common">Commerson's wild potato</name>
    <name type="synonym">Commerson's nightshade</name>
    <dbReference type="NCBI Taxonomy" id="4109"/>
    <lineage>
        <taxon>Eukaryota</taxon>
        <taxon>Viridiplantae</taxon>
        <taxon>Streptophyta</taxon>
        <taxon>Embryophyta</taxon>
        <taxon>Tracheophyta</taxon>
        <taxon>Spermatophyta</taxon>
        <taxon>Magnoliopsida</taxon>
        <taxon>eudicotyledons</taxon>
        <taxon>Gunneridae</taxon>
        <taxon>Pentapetalae</taxon>
        <taxon>asterids</taxon>
        <taxon>lamiids</taxon>
        <taxon>Solanales</taxon>
        <taxon>Solanaceae</taxon>
        <taxon>Solanoideae</taxon>
        <taxon>Solaneae</taxon>
        <taxon>Solanum</taxon>
    </lineage>
</organism>
<dbReference type="PANTHER" id="PTHR31286">
    <property type="entry name" value="GLYCINE-RICH CELL WALL STRUCTURAL PROTEIN 1.8-LIKE"/>
    <property type="match status" value="1"/>
</dbReference>
<protein>
    <recommendedName>
        <fullName evidence="4">DUF4283 domain-containing protein</fullName>
    </recommendedName>
</protein>
<dbReference type="AlphaFoldDB" id="A0A9J6AH62"/>
<comment type="caution">
    <text evidence="2">The sequence shown here is derived from an EMBL/GenBank/DDBJ whole genome shotgun (WGS) entry which is preliminary data.</text>
</comment>
<dbReference type="EMBL" id="JACXVP010000002">
    <property type="protein sequence ID" value="KAG5623660.1"/>
    <property type="molecule type" value="Genomic_DNA"/>
</dbReference>
<feature type="region of interest" description="Disordered" evidence="1">
    <location>
        <begin position="319"/>
        <end position="350"/>
    </location>
</feature>
<evidence type="ECO:0000313" key="2">
    <source>
        <dbReference type="EMBL" id="KAG5623660.1"/>
    </source>
</evidence>
<dbReference type="InterPro" id="IPR040256">
    <property type="entry name" value="At4g02000-like"/>
</dbReference>
<reference evidence="2 3" key="1">
    <citation type="submission" date="2020-09" db="EMBL/GenBank/DDBJ databases">
        <title>De no assembly of potato wild relative species, Solanum commersonii.</title>
        <authorList>
            <person name="Cho K."/>
        </authorList>
    </citation>
    <scope>NUCLEOTIDE SEQUENCE [LARGE SCALE GENOMIC DNA]</scope>
    <source>
        <strain evidence="2">LZ3.2</strain>
        <tissue evidence="2">Leaf</tissue>
    </source>
</reference>
<sequence length="397" mass="44407">MEKRQDFMIEEGLHQAVVFKLSHGAPDLKVLRSILLKHLGTKGNCLIPLLAPRQILLRFDQYENYVLALSRSVNYLLYNGEEHQCRVFPWSIGYNPKEETTLAVVWISLPNSSPDLFAKKSMLSIALAVGKPIAIDKATQIKSRPSTTRVKVILDLMEKLPNRIRLQFVMENLVMIKIDNKQIDDTIEVATKGTIDSEKYQGDAREILNEKRKVVDVNQSKATSLDQQLVVVPSEQNHAHSMDVVTSNIGVQTTTENKGGTPRVGVDAPRVRSNQKIIDSGHKLMDTSDVEDAENSKQHVLQVETKNATKNWTLAAHKNSTSNRSLFPTSQNKSPCSEKGATGNFYDSEKRQDISNASRDLLCSNSFDALSKTTGKQVKLTENDNDLIQEKQVSPLL</sequence>
<keyword evidence="3" id="KW-1185">Reference proteome</keyword>
<gene>
    <name evidence="2" type="ORF">H5410_008878</name>
</gene>
<accession>A0A9J6AH62</accession>
<dbReference type="PANTHER" id="PTHR31286:SF104">
    <property type="entry name" value="PEROXIDASE"/>
    <property type="match status" value="1"/>
</dbReference>
<dbReference type="Proteomes" id="UP000824120">
    <property type="component" value="Chromosome 2"/>
</dbReference>
<evidence type="ECO:0000256" key="1">
    <source>
        <dbReference type="SAM" id="MobiDB-lite"/>
    </source>
</evidence>
<proteinExistence type="predicted"/>
<feature type="compositionally biased region" description="Polar residues" evidence="1">
    <location>
        <begin position="319"/>
        <end position="335"/>
    </location>
</feature>
<evidence type="ECO:0008006" key="4">
    <source>
        <dbReference type="Google" id="ProtNLM"/>
    </source>
</evidence>
<name>A0A9J6AH62_SOLCO</name>
<evidence type="ECO:0000313" key="3">
    <source>
        <dbReference type="Proteomes" id="UP000824120"/>
    </source>
</evidence>